<keyword evidence="3" id="KW-1185">Reference proteome</keyword>
<proteinExistence type="predicted"/>
<evidence type="ECO:0000313" key="2">
    <source>
        <dbReference type="EMBL" id="GCC46904.1"/>
    </source>
</evidence>
<name>A0A401TW90_CHIPU</name>
<dbReference type="Proteomes" id="UP000287033">
    <property type="component" value="Unassembled WGS sequence"/>
</dbReference>
<accession>A0A401TW90</accession>
<organism evidence="2 3">
    <name type="scientific">Chiloscyllium punctatum</name>
    <name type="common">Brownbanded bambooshark</name>
    <name type="synonym">Hemiscyllium punctatum</name>
    <dbReference type="NCBI Taxonomy" id="137246"/>
    <lineage>
        <taxon>Eukaryota</taxon>
        <taxon>Metazoa</taxon>
        <taxon>Chordata</taxon>
        <taxon>Craniata</taxon>
        <taxon>Vertebrata</taxon>
        <taxon>Chondrichthyes</taxon>
        <taxon>Elasmobranchii</taxon>
        <taxon>Galeomorphii</taxon>
        <taxon>Galeoidea</taxon>
        <taxon>Orectolobiformes</taxon>
        <taxon>Hemiscylliidae</taxon>
        <taxon>Chiloscyllium</taxon>
    </lineage>
</organism>
<gene>
    <name evidence="2" type="ORF">chiPu_0030757</name>
</gene>
<evidence type="ECO:0000256" key="1">
    <source>
        <dbReference type="SAM" id="MobiDB-lite"/>
    </source>
</evidence>
<feature type="region of interest" description="Disordered" evidence="1">
    <location>
        <begin position="1"/>
        <end position="22"/>
    </location>
</feature>
<reference evidence="2 3" key="1">
    <citation type="journal article" date="2018" name="Nat. Ecol. Evol.">
        <title>Shark genomes provide insights into elasmobranch evolution and the origin of vertebrates.</title>
        <authorList>
            <person name="Hara Y"/>
            <person name="Yamaguchi K"/>
            <person name="Onimaru K"/>
            <person name="Kadota M"/>
            <person name="Koyanagi M"/>
            <person name="Keeley SD"/>
            <person name="Tatsumi K"/>
            <person name="Tanaka K"/>
            <person name="Motone F"/>
            <person name="Kageyama Y"/>
            <person name="Nozu R"/>
            <person name="Adachi N"/>
            <person name="Nishimura O"/>
            <person name="Nakagawa R"/>
            <person name="Tanegashima C"/>
            <person name="Kiyatake I"/>
            <person name="Matsumoto R"/>
            <person name="Murakumo K"/>
            <person name="Nishida K"/>
            <person name="Terakita A"/>
            <person name="Kuratani S"/>
            <person name="Sato K"/>
            <person name="Hyodo S Kuraku.S."/>
        </authorList>
    </citation>
    <scope>NUCLEOTIDE SEQUENCE [LARGE SCALE GENOMIC DNA]</scope>
</reference>
<comment type="caution">
    <text evidence="2">The sequence shown here is derived from an EMBL/GenBank/DDBJ whole genome shotgun (WGS) entry which is preliminary data.</text>
</comment>
<dbReference type="EMBL" id="BEZZ01192384">
    <property type="protein sequence ID" value="GCC46904.1"/>
    <property type="molecule type" value="Genomic_DNA"/>
</dbReference>
<dbReference type="AlphaFoldDB" id="A0A401TW90"/>
<sequence length="125" mass="14300">MQRDRDQQHEEVVRDKKADARDHAVEHEIHVRHTHQCRRAGQRLDERRDQRVLELVFCHCPTADWKNWTICAEPNTSTMPKMTLPAMPQVSRPDQAKNPQAMTARVANAVAIGPVSADTNCVKVD</sequence>
<evidence type="ECO:0000313" key="3">
    <source>
        <dbReference type="Proteomes" id="UP000287033"/>
    </source>
</evidence>
<protein>
    <submittedName>
        <fullName evidence="2">Uncharacterized protein</fullName>
    </submittedName>
</protein>